<comment type="subcellular location">
    <subcellularLocation>
        <location evidence="1">Cell membrane</location>
        <topology evidence="1">Multi-pass membrane protein</topology>
    </subcellularLocation>
</comment>
<dbReference type="EMBL" id="WEGH01000005">
    <property type="protein sequence ID" value="MQY09069.1"/>
    <property type="molecule type" value="Genomic_DNA"/>
</dbReference>
<sequence>MTMTQTTDLPKVRETPAPRPRGTTLLAVILLGQFMAILDVSIVNVALPTLRTDLHASGAGLQLVIAGYIISYAVLLVTGARLGDLAGHRRMFLLGLAVFTAASLACGLAPGSGSLIGFRLVQGAGAALMTPQVMSLIQHHFTGPARVRALGVYSSVIAGGVVAGQVAGGLLVSADLFGAGWRTVFLVNVPIGLVLLAAGPRVLPRGERRTGGGLDLPGVLTLTPAVLLFVVPLVLGHELGWPAWGWASLAASVVLFAAFVVVERRVARGGGRPLLSPRVLRAPGVAAAAAGLLLGPCTWSAFLFTTTLHLQGDLRFGPLGSGLMFVPCVAAFALVGLNWQRLPARWHRRLVPAGFAVAASGYLVIGPVADGGVLYETVTAVIGAGLGVLPIAMTVALANVPAEDAADGSGLLLTVMQLGQVAGVATIGTLFLVLAEGGGSTRHAEYGTGWALAATALVASAATLLAVRRRAA</sequence>
<feature type="transmembrane region" description="Helical" evidence="5">
    <location>
        <begin position="316"/>
        <end position="338"/>
    </location>
</feature>
<comment type="caution">
    <text evidence="7">The sequence shown here is derived from an EMBL/GenBank/DDBJ whole genome shotgun (WGS) entry which is preliminary data.</text>
</comment>
<feature type="transmembrane region" description="Helical" evidence="5">
    <location>
        <begin position="412"/>
        <end position="435"/>
    </location>
</feature>
<evidence type="ECO:0000256" key="3">
    <source>
        <dbReference type="ARBA" id="ARBA00022989"/>
    </source>
</evidence>
<dbReference type="Proteomes" id="UP000487268">
    <property type="component" value="Unassembled WGS sequence"/>
</dbReference>
<feature type="transmembrane region" description="Helical" evidence="5">
    <location>
        <begin position="350"/>
        <end position="369"/>
    </location>
</feature>
<dbReference type="SUPFAM" id="SSF103473">
    <property type="entry name" value="MFS general substrate transporter"/>
    <property type="match status" value="1"/>
</dbReference>
<evidence type="ECO:0000256" key="5">
    <source>
        <dbReference type="SAM" id="Phobius"/>
    </source>
</evidence>
<feature type="transmembrane region" description="Helical" evidence="5">
    <location>
        <begin position="25"/>
        <end position="47"/>
    </location>
</feature>
<dbReference type="Gene3D" id="1.20.1250.20">
    <property type="entry name" value="MFS general substrate transporter like domains"/>
    <property type="match status" value="2"/>
</dbReference>
<dbReference type="InterPro" id="IPR020846">
    <property type="entry name" value="MFS_dom"/>
</dbReference>
<keyword evidence="8" id="KW-1185">Reference proteome</keyword>
<reference evidence="7 8" key="1">
    <citation type="submission" date="2019-10" db="EMBL/GenBank/DDBJ databases">
        <title>Actinomadura rubteroloni sp. nov. and Actinomadura macrotermitis sp. nov., isolated from the gut of fungus growing-termite Macrotermes natalensis.</title>
        <authorList>
            <person name="Benndorf R."/>
            <person name="Martin K."/>
            <person name="Kuefner M."/>
            <person name="De Beer W."/>
            <person name="Kaster A.-K."/>
            <person name="Vollmers J."/>
            <person name="Poulsen M."/>
            <person name="Beemelmanns C."/>
        </authorList>
    </citation>
    <scope>NUCLEOTIDE SEQUENCE [LARGE SCALE GENOMIC DNA]</scope>
    <source>
        <strain evidence="7 8">RB68</strain>
    </source>
</reference>
<evidence type="ECO:0000256" key="4">
    <source>
        <dbReference type="ARBA" id="ARBA00023136"/>
    </source>
</evidence>
<evidence type="ECO:0000313" key="7">
    <source>
        <dbReference type="EMBL" id="MQY09069.1"/>
    </source>
</evidence>
<gene>
    <name evidence="7" type="primary">stp_25</name>
    <name evidence="7" type="ORF">ACRB68_71810</name>
</gene>
<feature type="transmembrane region" description="Helical" evidence="5">
    <location>
        <begin position="216"/>
        <end position="235"/>
    </location>
</feature>
<accession>A0A7K0C6H9</accession>
<dbReference type="GO" id="GO:0022857">
    <property type="term" value="F:transmembrane transporter activity"/>
    <property type="evidence" value="ECO:0007669"/>
    <property type="project" value="InterPro"/>
</dbReference>
<name>A0A7K0C6H9_9ACTN</name>
<evidence type="ECO:0000256" key="2">
    <source>
        <dbReference type="ARBA" id="ARBA00022692"/>
    </source>
</evidence>
<dbReference type="PANTHER" id="PTHR42718:SF39">
    <property type="entry name" value="ACTINORHODIN TRANSPORTER-RELATED"/>
    <property type="match status" value="1"/>
</dbReference>
<feature type="transmembrane region" description="Helical" evidence="5">
    <location>
        <begin position="241"/>
        <end position="262"/>
    </location>
</feature>
<evidence type="ECO:0000313" key="8">
    <source>
        <dbReference type="Proteomes" id="UP000487268"/>
    </source>
</evidence>
<feature type="transmembrane region" description="Helical" evidence="5">
    <location>
        <begin position="91"/>
        <end position="110"/>
    </location>
</feature>
<feature type="transmembrane region" description="Helical" evidence="5">
    <location>
        <begin position="283"/>
        <end position="304"/>
    </location>
</feature>
<feature type="transmembrane region" description="Helical" evidence="5">
    <location>
        <begin position="149"/>
        <end position="172"/>
    </location>
</feature>
<feature type="transmembrane region" description="Helical" evidence="5">
    <location>
        <begin position="59"/>
        <end position="79"/>
    </location>
</feature>
<keyword evidence="4 5" id="KW-0472">Membrane</keyword>
<feature type="transmembrane region" description="Helical" evidence="5">
    <location>
        <begin position="447"/>
        <end position="467"/>
    </location>
</feature>
<protein>
    <submittedName>
        <fullName evidence="7">Multidrug resistance protein Stp</fullName>
    </submittedName>
</protein>
<dbReference type="Pfam" id="PF07690">
    <property type="entry name" value="MFS_1"/>
    <property type="match status" value="1"/>
</dbReference>
<organism evidence="7 8">
    <name type="scientific">Actinomadura macrotermitis</name>
    <dbReference type="NCBI Taxonomy" id="2585200"/>
    <lineage>
        <taxon>Bacteria</taxon>
        <taxon>Bacillati</taxon>
        <taxon>Actinomycetota</taxon>
        <taxon>Actinomycetes</taxon>
        <taxon>Streptosporangiales</taxon>
        <taxon>Thermomonosporaceae</taxon>
        <taxon>Actinomadura</taxon>
    </lineage>
</organism>
<evidence type="ECO:0000259" key="6">
    <source>
        <dbReference type="PROSITE" id="PS50850"/>
    </source>
</evidence>
<keyword evidence="2 5" id="KW-0812">Transmembrane</keyword>
<feature type="transmembrane region" description="Helical" evidence="5">
    <location>
        <begin position="381"/>
        <end position="400"/>
    </location>
</feature>
<proteinExistence type="predicted"/>
<dbReference type="PANTHER" id="PTHR42718">
    <property type="entry name" value="MAJOR FACILITATOR SUPERFAMILY MULTIDRUG TRANSPORTER MFSC"/>
    <property type="match status" value="1"/>
</dbReference>
<dbReference type="OrthoDB" id="783189at2"/>
<dbReference type="GO" id="GO:0005886">
    <property type="term" value="C:plasma membrane"/>
    <property type="evidence" value="ECO:0007669"/>
    <property type="project" value="UniProtKB-SubCell"/>
</dbReference>
<dbReference type="InterPro" id="IPR036259">
    <property type="entry name" value="MFS_trans_sf"/>
</dbReference>
<dbReference type="InterPro" id="IPR011701">
    <property type="entry name" value="MFS"/>
</dbReference>
<evidence type="ECO:0000256" key="1">
    <source>
        <dbReference type="ARBA" id="ARBA00004651"/>
    </source>
</evidence>
<dbReference type="PRINTS" id="PR01036">
    <property type="entry name" value="TCRTETB"/>
</dbReference>
<feature type="transmembrane region" description="Helical" evidence="5">
    <location>
        <begin position="184"/>
        <end position="204"/>
    </location>
</feature>
<feature type="transmembrane region" description="Helical" evidence="5">
    <location>
        <begin position="116"/>
        <end position="137"/>
    </location>
</feature>
<feature type="domain" description="Major facilitator superfamily (MFS) profile" evidence="6">
    <location>
        <begin position="25"/>
        <end position="471"/>
    </location>
</feature>
<dbReference type="CDD" id="cd17321">
    <property type="entry name" value="MFS_MMR_MDR_like"/>
    <property type="match status" value="1"/>
</dbReference>
<dbReference type="PROSITE" id="PS50850">
    <property type="entry name" value="MFS"/>
    <property type="match status" value="1"/>
</dbReference>
<keyword evidence="3 5" id="KW-1133">Transmembrane helix</keyword>
<dbReference type="AlphaFoldDB" id="A0A7K0C6H9"/>